<evidence type="ECO:0000313" key="4">
    <source>
        <dbReference type="Proteomes" id="UP000182498"/>
    </source>
</evidence>
<sequence>MNPRSAHDELRQSLRRSLRDCVVVDCETTGLDPDSDRIIEVAALRVREGRPVALFHRMVDPGRPLPGFITSLTGLTDQQVRQAPPVGDILGDLSAFLAHDTVVGHNVGFDLAFIDAEITTTHSTPRAASLSLCTAESARALVPRSRVDRYRLNTLAETFDLDHRPSHRTVSDVLATLDLLHYLSGV</sequence>
<dbReference type="PANTHER" id="PTHR30231">
    <property type="entry name" value="DNA POLYMERASE III SUBUNIT EPSILON"/>
    <property type="match status" value="1"/>
</dbReference>
<keyword evidence="3" id="KW-0548">Nucleotidyltransferase</keyword>
<dbReference type="AlphaFoldDB" id="A0A110BGH5"/>
<evidence type="ECO:0000313" key="3">
    <source>
        <dbReference type="EMBL" id="CUU65255.1"/>
    </source>
</evidence>
<dbReference type="RefSeq" id="WP_073883541.1">
    <property type="nucleotide sequence ID" value="NZ_FAUH01000003.1"/>
</dbReference>
<dbReference type="SMART" id="SM00479">
    <property type="entry name" value="EXOIII"/>
    <property type="match status" value="1"/>
</dbReference>
<keyword evidence="1 3" id="KW-0269">Exonuclease</keyword>
<dbReference type="InterPro" id="IPR012337">
    <property type="entry name" value="RNaseH-like_sf"/>
</dbReference>
<proteinExistence type="predicted"/>
<dbReference type="EC" id="2.7.7.7" evidence="3"/>
<dbReference type="GO" id="GO:0008408">
    <property type="term" value="F:3'-5' exonuclease activity"/>
    <property type="evidence" value="ECO:0007669"/>
    <property type="project" value="TreeGrafter"/>
</dbReference>
<dbReference type="Proteomes" id="UP000182498">
    <property type="component" value="Unassembled WGS sequence"/>
</dbReference>
<reference evidence="4" key="1">
    <citation type="submission" date="2015-11" db="EMBL/GenBank/DDBJ databases">
        <authorList>
            <person name="Dugat-Bony E."/>
        </authorList>
    </citation>
    <scope>NUCLEOTIDE SEQUENCE [LARGE SCALE GENOMIC DNA]</scope>
    <source>
        <strain evidence="4">Mu292</strain>
    </source>
</reference>
<name>A0A110BGH5_9CORY</name>
<protein>
    <submittedName>
        <fullName evidence="3">Exonuclease, DNA polymerase III, epsilon subunit family</fullName>
        <ecNumber evidence="3">2.7.7.7</ecNumber>
    </submittedName>
</protein>
<dbReference type="SUPFAM" id="SSF53098">
    <property type="entry name" value="Ribonuclease H-like"/>
    <property type="match status" value="1"/>
</dbReference>
<dbReference type="GO" id="GO:0005829">
    <property type="term" value="C:cytosol"/>
    <property type="evidence" value="ECO:0007669"/>
    <property type="project" value="TreeGrafter"/>
</dbReference>
<dbReference type="FunFam" id="3.30.420.10:FF:000045">
    <property type="entry name" value="3'-5' exonuclease DinG"/>
    <property type="match status" value="1"/>
</dbReference>
<gene>
    <name evidence="3" type="ORF">CVAR292_00573</name>
</gene>
<dbReference type="InterPro" id="IPR006054">
    <property type="entry name" value="DnaQ"/>
</dbReference>
<dbReference type="GO" id="GO:0003677">
    <property type="term" value="F:DNA binding"/>
    <property type="evidence" value="ECO:0007669"/>
    <property type="project" value="InterPro"/>
</dbReference>
<keyword evidence="3" id="KW-0808">Transferase</keyword>
<dbReference type="Pfam" id="PF00929">
    <property type="entry name" value="RNase_T"/>
    <property type="match status" value="1"/>
</dbReference>
<evidence type="ECO:0000256" key="1">
    <source>
        <dbReference type="ARBA" id="ARBA00022839"/>
    </source>
</evidence>
<dbReference type="GO" id="GO:0045004">
    <property type="term" value="P:DNA replication proofreading"/>
    <property type="evidence" value="ECO:0007669"/>
    <property type="project" value="TreeGrafter"/>
</dbReference>
<keyword evidence="4" id="KW-1185">Reference proteome</keyword>
<dbReference type="EMBL" id="FAUH01000003">
    <property type="protein sequence ID" value="CUU65255.1"/>
    <property type="molecule type" value="Genomic_DNA"/>
</dbReference>
<keyword evidence="1 3" id="KW-0378">Hydrolase</keyword>
<dbReference type="InterPro" id="IPR036397">
    <property type="entry name" value="RNaseH_sf"/>
</dbReference>
<feature type="domain" description="Exonuclease" evidence="2">
    <location>
        <begin position="20"/>
        <end position="186"/>
    </location>
</feature>
<evidence type="ECO:0000259" key="2">
    <source>
        <dbReference type="SMART" id="SM00479"/>
    </source>
</evidence>
<dbReference type="Gene3D" id="3.30.420.10">
    <property type="entry name" value="Ribonuclease H-like superfamily/Ribonuclease H"/>
    <property type="match status" value="1"/>
</dbReference>
<organism evidence="3 4">
    <name type="scientific">Corynebacterium variabile</name>
    <dbReference type="NCBI Taxonomy" id="1727"/>
    <lineage>
        <taxon>Bacteria</taxon>
        <taxon>Bacillati</taxon>
        <taxon>Actinomycetota</taxon>
        <taxon>Actinomycetes</taxon>
        <taxon>Mycobacteriales</taxon>
        <taxon>Corynebacteriaceae</taxon>
        <taxon>Corynebacterium</taxon>
    </lineage>
</organism>
<dbReference type="InterPro" id="IPR013520">
    <property type="entry name" value="Ribonucl_H"/>
</dbReference>
<accession>A0A110BGH5</accession>
<dbReference type="NCBIfam" id="TIGR00573">
    <property type="entry name" value="dnaq"/>
    <property type="match status" value="1"/>
</dbReference>
<dbReference type="GO" id="GO:0003887">
    <property type="term" value="F:DNA-directed DNA polymerase activity"/>
    <property type="evidence" value="ECO:0007669"/>
    <property type="project" value="UniProtKB-EC"/>
</dbReference>
<keyword evidence="1 3" id="KW-0540">Nuclease</keyword>
<dbReference type="CDD" id="cd06127">
    <property type="entry name" value="DEDDh"/>
    <property type="match status" value="1"/>
</dbReference>
<dbReference type="PANTHER" id="PTHR30231:SF41">
    <property type="entry name" value="DNA POLYMERASE III SUBUNIT EPSILON"/>
    <property type="match status" value="1"/>
</dbReference>